<feature type="domain" description="VWFC" evidence="9">
    <location>
        <begin position="1427"/>
        <end position="1486"/>
    </location>
</feature>
<dbReference type="PANTHER" id="PTHR46698:SF2">
    <property type="entry name" value="KIELIN_CHORDIN-LIKE PROTEIN"/>
    <property type="match status" value="1"/>
</dbReference>
<feature type="domain" description="VWFC" evidence="9">
    <location>
        <begin position="485"/>
        <end position="542"/>
    </location>
</feature>
<dbReference type="InParanoid" id="A0A6J2WRE9"/>
<feature type="chain" id="PRO_5026798783" evidence="8">
    <location>
        <begin position="26"/>
        <end position="2149"/>
    </location>
</feature>
<reference evidence="12" key="1">
    <citation type="submission" date="2025-08" db="UniProtKB">
        <authorList>
            <consortium name="RefSeq"/>
        </authorList>
    </citation>
    <scope>IDENTIFICATION</scope>
</reference>
<feature type="domain" description="VWFC" evidence="9">
    <location>
        <begin position="1741"/>
        <end position="1801"/>
    </location>
</feature>
<evidence type="ECO:0000313" key="11">
    <source>
        <dbReference type="Proteomes" id="UP000504632"/>
    </source>
</evidence>
<feature type="region of interest" description="Disordered" evidence="7">
    <location>
        <begin position="255"/>
        <end position="280"/>
    </location>
</feature>
<feature type="domain" description="VWFC" evidence="9">
    <location>
        <begin position="1673"/>
        <end position="1737"/>
    </location>
</feature>
<sequence>MGFLGGRSLFFVEMSLFALWNVCSSLRIHTDTALHHNHRDVINLLEALNVTHSVRGVTKVKGRDPGMWAWRFRSRTPHLTLPPEHWTHPLDRTLSFHLIGQQSPGSEATLLSLTNHGRVLLRLISNTRSNWLRLETGEDVGGTVEFSGGSPFARGGWVELALTVEPERLVLFVDCQEAQVLQLTDPMSELNTAPHSQLLLTFSSTAGDRASKFSGNWQTAVLSLSAFERRPWHCDSVTDSPIMPVSPDVGVAHDQPQRGGGLGPPAIPQGRVSPSSDTTRQLNTTRLNTTQRISTLEQQLQALNSMLNMLKTQNADLQARVQYLESCECVRRVCEWEGREVQEGSRWVIDRRTVCSCISGHVQCASSDECSFEGKLYSNDEVFNPDPCSTCVCENGQVECKEVLCSSLSCVETFVPQGQCCPICRPGCEYDGGIYEDGDVFASRVDPCIKCSCTNSEVRCSPTHCPPTPCSNPYKRPGECCPTCSACDLDGQPYNGSFSTADGCQTCNCQSGEVLCVDVEQCPQSCRDGVKHPFGSCCRDCSRCDLHGDVILDGVSFPDRRDPCTHCTCTGGNIMCTAALCPSLDCTELETVEGDCCPRCKSCVHDGKQYQHNSQWRDPQNHCSLCTCSEGCVQCEMEECNLPCKSLPTPHPGACCPVCDGCGVNGLNFLNGQRVPSDTECEECVCRNGDLQCSPLPCPATPCSHPIKRLGECCPRCEQCEYESELYLEGQSFSSRVDPCLSCRCLAGEVVCERKDTSCPSLRCTHPAKTPGECCPTCNMCEHDGAVYADGTIFNPVGNGACIQCKCKRGTVRCHKVKCPPVLCPHPVTDPQHCCPVCNVCVVNEVEFEDGAQWESDTHPCSSCSCVGGEVVCTAVQCPPVTCPHPTQTHDECCASCERCTFNQRIYENGQTFSNPDKPCQICTCQAGSVQCNTIECPPVTCINPQTLNGHCCPQCQDCDFENRVYVNGESFPSPVKPCEACVCVGGEVNCQDQQCPNANCQHPIEGTCCHNNCNGCSYSGKDFPNGMEFPHPTDSCRTCHCLNGNVQCLMKRCPPLPCSDPYVTPGECCPQCPVPPADCVLEGRAYRHTQRFYHHTDSCQSCICTNGSVSCQRKPCPPARCTHPILQECCRTCDGCLYGGQEHANGAVFSDLSDPCAVCVCLQGSVSCEKRRCPLLTCPHPTQGECCHSCDGCRYDGVEYMSGQEFLEAGDQCAQCVCVSGHVTCRPKPCYSPGCSHPVTLTGHCCPVCDGCFFNNMMLLNGQTVPDESNTCSECTCRAGSVQCVRRMCATARCPHPVSGPCGCPVCEGCMFQGETYADGDSFSPPKGACEECKCNAGEVRCSPRLCPKVTCSHPATDVCACPVCEDCRFRGRHRANGERFPDPRDPCRQCACLNGRVSCESVACPAVECSRPERRPGECCPTCTGVCEHLGQAYESGTTFTPPTDHCSICTCLAGEVTCEGPQCPDITCMHQTTDPGSCCPRCRGCVYEAVEHPEGSVWIASSAGCMSCMCVDGVTTCSDIQCLSPCHNQISVPGECCPVCADCLYDGHVYSPGESFSPTDDPCQICTCEVMPHGEQYLRCVRKQCPSLVDCPKHNILFSGPDSCCPVCAQPLSNCTATLIGNEVLATDDPCFTCHCKDLTWTCVHQSCLPLSCPHTEQITPPDSCCPVCNECVIEGGRQRVPNGQSWTDSVDECITCTCNLGYIECDIEECTPRVCEDGLVKVKTPGKCCYECQDTRVQCVYEGQVYNSEDQWELDGCTTCTCVSGDVHCHTQRCPTVSCASDEILSVVPGMCCPRCLPLPASCVVFGDPHYQTFDRKMISFQGACTYVLAQDCEGGDFSVHVTNEDRGRQGVSWTKEVTVFIGDVVVQLLQNWVVKVDYQTVSLPFLKEPYVFLTRKTNTILLNTNIGLEVLWNGRSHLELKVPGTYKKKTCGLCGNFNNFPQDDMKLRNGQITNSEATFGNDWKVQTGNHSRTECSDGQNVDPCKAAGYFARKVANARCSVLKSGVFRRCHEVVPPEMFFAACVYDLCACGSNTDECVCDALEAYASECRHAGVVLQWRSPSLCAVGCPVDRGYVFDECGPPCPKTCLNKDVPLGVVEAGCFKPCVPGCQCPAGLVEHDAHCISPEKCPKIIHDNHNQTTKLLH</sequence>
<dbReference type="Gene3D" id="2.10.70.10">
    <property type="entry name" value="Complement Module, domain 1"/>
    <property type="match status" value="5"/>
</dbReference>
<evidence type="ECO:0000256" key="5">
    <source>
        <dbReference type="ARBA" id="ARBA00023157"/>
    </source>
</evidence>
<feature type="domain" description="VWFD" evidence="10">
    <location>
        <begin position="1805"/>
        <end position="1981"/>
    </location>
</feature>
<evidence type="ECO:0000259" key="10">
    <source>
        <dbReference type="PROSITE" id="PS51233"/>
    </source>
</evidence>
<feature type="domain" description="VWFC" evidence="9">
    <location>
        <begin position="1015"/>
        <end position="1074"/>
    </location>
</feature>
<dbReference type="PROSITE" id="PS01208">
    <property type="entry name" value="VWFC_1"/>
    <property type="match status" value="10"/>
</dbReference>
<dbReference type="SUPFAM" id="SSF49899">
    <property type="entry name" value="Concanavalin A-like lectins/glucanases"/>
    <property type="match status" value="1"/>
</dbReference>
<feature type="domain" description="VWFC" evidence="9">
    <location>
        <begin position="368"/>
        <end position="425"/>
    </location>
</feature>
<feature type="domain" description="VWFC" evidence="9">
    <location>
        <begin position="839"/>
        <end position="898"/>
    </location>
</feature>
<feature type="domain" description="VWFC" evidence="9">
    <location>
        <begin position="1486"/>
        <end position="1544"/>
    </location>
</feature>
<dbReference type="PROSITE" id="PS50184">
    <property type="entry name" value="VWFC_2"/>
    <property type="match status" value="22"/>
</dbReference>
<feature type="domain" description="VWFC" evidence="9">
    <location>
        <begin position="1544"/>
        <end position="1612"/>
    </location>
</feature>
<dbReference type="InterPro" id="IPR001846">
    <property type="entry name" value="VWF_type-D"/>
</dbReference>
<dbReference type="InterPro" id="IPR048287">
    <property type="entry name" value="TSPN-like_N"/>
</dbReference>
<comment type="subcellular location">
    <subcellularLocation>
        <location evidence="1">Secreted</location>
    </subcellularLocation>
</comment>
<dbReference type="SUPFAM" id="SSF57603">
    <property type="entry name" value="FnI-like domain"/>
    <property type="match status" value="23"/>
</dbReference>
<keyword evidence="3 8" id="KW-0732">Signal</keyword>
<feature type="domain" description="VWFC" evidence="9">
    <location>
        <begin position="660"/>
        <end position="718"/>
    </location>
</feature>
<proteinExistence type="predicted"/>
<keyword evidence="11" id="KW-1185">Reference proteome</keyword>
<evidence type="ECO:0000256" key="8">
    <source>
        <dbReference type="SAM" id="SignalP"/>
    </source>
</evidence>
<keyword evidence="4" id="KW-0677">Repeat</keyword>
<keyword evidence="6" id="KW-0175">Coiled coil</keyword>
<feature type="domain" description="VWFC" evidence="9">
    <location>
        <begin position="1078"/>
        <end position="1135"/>
    </location>
</feature>
<evidence type="ECO:0000259" key="9">
    <source>
        <dbReference type="PROSITE" id="PS50184"/>
    </source>
</evidence>
<dbReference type="InterPro" id="IPR001007">
    <property type="entry name" value="VWF_dom"/>
</dbReference>
<dbReference type="FunCoup" id="A0A6J2WRE9">
    <property type="interactions" value="109"/>
</dbReference>
<dbReference type="Pfam" id="PF00093">
    <property type="entry name" value="VWC"/>
    <property type="match status" value="11"/>
</dbReference>
<feature type="domain" description="VWFC" evidence="9">
    <location>
        <begin position="718"/>
        <end position="779"/>
    </location>
</feature>
<evidence type="ECO:0000313" key="12">
    <source>
        <dbReference type="RefSeq" id="XP_030646302.1"/>
    </source>
</evidence>
<dbReference type="OrthoDB" id="6132182at2759"/>
<keyword evidence="2" id="KW-0964">Secreted</keyword>
<dbReference type="Gene3D" id="2.60.120.200">
    <property type="match status" value="1"/>
</dbReference>
<name>A0A6J2WRE9_CHACN</name>
<dbReference type="SUPFAM" id="SSF57567">
    <property type="entry name" value="Serine protease inhibitors"/>
    <property type="match status" value="1"/>
</dbReference>
<organism evidence="11 12">
    <name type="scientific">Chanos chanos</name>
    <name type="common">Milkfish</name>
    <name type="synonym">Mugil chanos</name>
    <dbReference type="NCBI Taxonomy" id="29144"/>
    <lineage>
        <taxon>Eukaryota</taxon>
        <taxon>Metazoa</taxon>
        <taxon>Chordata</taxon>
        <taxon>Craniata</taxon>
        <taxon>Vertebrata</taxon>
        <taxon>Euteleostomi</taxon>
        <taxon>Actinopterygii</taxon>
        <taxon>Neopterygii</taxon>
        <taxon>Teleostei</taxon>
        <taxon>Ostariophysi</taxon>
        <taxon>Gonorynchiformes</taxon>
        <taxon>Chanidae</taxon>
        <taxon>Chanos</taxon>
    </lineage>
</organism>
<gene>
    <name evidence="12" type="primary">kcp</name>
</gene>
<feature type="domain" description="VWFC" evidence="9">
    <location>
        <begin position="779"/>
        <end position="839"/>
    </location>
</feature>
<evidence type="ECO:0000256" key="7">
    <source>
        <dbReference type="SAM" id="MobiDB-lite"/>
    </source>
</evidence>
<feature type="domain" description="VWFC" evidence="9">
    <location>
        <begin position="1367"/>
        <end position="1426"/>
    </location>
</feature>
<dbReference type="RefSeq" id="XP_030646302.1">
    <property type="nucleotide sequence ID" value="XM_030790442.1"/>
</dbReference>
<dbReference type="InterPro" id="IPR014853">
    <property type="entry name" value="VWF/SSPO/ZAN-like_Cys-rich_dom"/>
</dbReference>
<dbReference type="PANTHER" id="PTHR46698">
    <property type="entry name" value="CROSSVEINLESS 2"/>
    <property type="match status" value="1"/>
</dbReference>
<evidence type="ECO:0000256" key="4">
    <source>
        <dbReference type="ARBA" id="ARBA00022737"/>
    </source>
</evidence>
<dbReference type="InterPro" id="IPR036084">
    <property type="entry name" value="Ser_inhib-like_sf"/>
</dbReference>
<evidence type="ECO:0000256" key="3">
    <source>
        <dbReference type="ARBA" id="ARBA00022729"/>
    </source>
</evidence>
<feature type="signal peptide" evidence="8">
    <location>
        <begin position="1"/>
        <end position="25"/>
    </location>
</feature>
<feature type="domain" description="VWFC" evidence="9">
    <location>
        <begin position="957"/>
        <end position="1015"/>
    </location>
</feature>
<evidence type="ECO:0000256" key="6">
    <source>
        <dbReference type="SAM" id="Coils"/>
    </source>
</evidence>
<protein>
    <submittedName>
        <fullName evidence="12">LOW QUALITY PROTEIN: kielin/chordin-like protein</fullName>
    </submittedName>
</protein>
<dbReference type="Pfam" id="PF00094">
    <property type="entry name" value="VWD"/>
    <property type="match status" value="1"/>
</dbReference>
<evidence type="ECO:0000256" key="1">
    <source>
        <dbReference type="ARBA" id="ARBA00004613"/>
    </source>
</evidence>
<dbReference type="Gene3D" id="6.20.200.20">
    <property type="match status" value="18"/>
</dbReference>
<dbReference type="InterPro" id="IPR052424">
    <property type="entry name" value="Kielin_Chordin-BMP_Reg"/>
</dbReference>
<dbReference type="InterPro" id="IPR013320">
    <property type="entry name" value="ConA-like_dom_sf"/>
</dbReference>
<accession>A0A6J2WRE9</accession>
<feature type="domain" description="VWFC" evidence="9">
    <location>
        <begin position="1135"/>
        <end position="1192"/>
    </location>
</feature>
<dbReference type="CDD" id="cd19941">
    <property type="entry name" value="TIL"/>
    <property type="match status" value="1"/>
</dbReference>
<dbReference type="GeneID" id="115826563"/>
<dbReference type="Proteomes" id="UP000504632">
    <property type="component" value="Chromosome 13"/>
</dbReference>
<feature type="domain" description="VWFC" evidence="9">
    <location>
        <begin position="898"/>
        <end position="957"/>
    </location>
</feature>
<feature type="domain" description="VWFC" evidence="9">
    <location>
        <begin position="1309"/>
        <end position="1370"/>
    </location>
</feature>
<evidence type="ECO:0000256" key="2">
    <source>
        <dbReference type="ARBA" id="ARBA00022525"/>
    </source>
</evidence>
<feature type="domain" description="VWFC" evidence="9">
    <location>
        <begin position="601"/>
        <end position="660"/>
    </location>
</feature>
<dbReference type="SMART" id="SM00215">
    <property type="entry name" value="VWC_out"/>
    <property type="match status" value="14"/>
</dbReference>
<feature type="coiled-coil region" evidence="6">
    <location>
        <begin position="286"/>
        <end position="320"/>
    </location>
</feature>
<dbReference type="CTD" id="375616"/>
<dbReference type="SMART" id="SM00214">
    <property type="entry name" value="VWC"/>
    <property type="match status" value="24"/>
</dbReference>
<dbReference type="PROSITE" id="PS51233">
    <property type="entry name" value="VWFD"/>
    <property type="match status" value="1"/>
</dbReference>
<dbReference type="GO" id="GO:0030513">
    <property type="term" value="P:positive regulation of BMP signaling pathway"/>
    <property type="evidence" value="ECO:0007669"/>
    <property type="project" value="TreeGrafter"/>
</dbReference>
<dbReference type="SMART" id="SM00832">
    <property type="entry name" value="C8"/>
    <property type="match status" value="1"/>
</dbReference>
<feature type="domain" description="VWFC" evidence="9">
    <location>
        <begin position="1192"/>
        <end position="1251"/>
    </location>
</feature>
<keyword evidence="5" id="KW-1015">Disulfide bond</keyword>
<dbReference type="GO" id="GO:0005576">
    <property type="term" value="C:extracellular region"/>
    <property type="evidence" value="ECO:0007669"/>
    <property type="project" value="UniProtKB-SubCell"/>
</dbReference>
<dbReference type="SMART" id="SM00216">
    <property type="entry name" value="VWD"/>
    <property type="match status" value="1"/>
</dbReference>
<dbReference type="Pfam" id="PF23334">
    <property type="entry name" value="VWC2L_2nd"/>
    <property type="match status" value="5"/>
</dbReference>
<feature type="domain" description="VWFC" evidence="9">
    <location>
        <begin position="542"/>
        <end position="601"/>
    </location>
</feature>
<feature type="domain" description="VWFC" evidence="9">
    <location>
        <begin position="426"/>
        <end position="485"/>
    </location>
</feature>
<dbReference type="SMART" id="SM00210">
    <property type="entry name" value="TSPN"/>
    <property type="match status" value="1"/>
</dbReference>